<reference evidence="1" key="2">
    <citation type="submission" date="2020-01" db="EMBL/GenBank/DDBJ databases">
        <title>Complete genome investigation of Xanthomonas oryzae strains.</title>
        <authorList>
            <person name="Kaur A."/>
            <person name="Bansal K."/>
            <person name="Patil P.B."/>
        </authorList>
    </citation>
    <scope>NUCLEOTIDE SEQUENCE</scope>
    <source>
        <strain evidence="1">IXO792</strain>
    </source>
</reference>
<dbReference type="AlphaFoldDB" id="A0AAJ5MD32"/>
<accession>A0AAJ5MD32</accession>
<protein>
    <submittedName>
        <fullName evidence="1">Uncharacterized protein</fullName>
    </submittedName>
</protein>
<dbReference type="EMBL" id="CP047493">
    <property type="protein sequence ID" value="UXW02220.1"/>
    <property type="molecule type" value="Genomic_DNA"/>
</dbReference>
<sequence length="51" mass="5971">MPKPYFLRRPAGLYVRFFVPTDLQALIGSRYLVRPVRLSLVWRSACNFSPD</sequence>
<evidence type="ECO:0000313" key="2">
    <source>
        <dbReference type="Proteomes" id="UP000187097"/>
    </source>
</evidence>
<dbReference type="Proteomes" id="UP000187097">
    <property type="component" value="Chromosome"/>
</dbReference>
<name>A0AAJ5MD32_XANOO</name>
<proteinExistence type="predicted"/>
<evidence type="ECO:0000313" key="1">
    <source>
        <dbReference type="EMBL" id="UXW02220.1"/>
    </source>
</evidence>
<gene>
    <name evidence="1" type="ORF">IXO792_15885</name>
</gene>
<reference evidence="1" key="1">
    <citation type="submission" date="2015-01" db="EMBL/GenBank/DDBJ databases">
        <authorList>
            <person name="Midha S."/>
            <person name="Anil M.G."/>
            <person name="Mishra D."/>
            <person name="Brahma K."/>
            <person name="Laha G.S."/>
            <person name="Sundaram R.M."/>
            <person name="Sonti R.V."/>
            <person name="Patil P.B."/>
        </authorList>
    </citation>
    <scope>NUCLEOTIDE SEQUENCE</scope>
    <source>
        <strain evidence="1">IXO792</strain>
    </source>
</reference>
<organism evidence="1 2">
    <name type="scientific">Xanthomonas oryzae pv. oryzae</name>
    <dbReference type="NCBI Taxonomy" id="64187"/>
    <lineage>
        <taxon>Bacteria</taxon>
        <taxon>Pseudomonadati</taxon>
        <taxon>Pseudomonadota</taxon>
        <taxon>Gammaproteobacteria</taxon>
        <taxon>Lysobacterales</taxon>
        <taxon>Lysobacteraceae</taxon>
        <taxon>Xanthomonas</taxon>
    </lineage>
</organism>